<evidence type="ECO:0000313" key="4">
    <source>
        <dbReference type="EMBL" id="MCA9759155.1"/>
    </source>
</evidence>
<name>A0A956SFX0_UNCEI</name>
<dbReference type="InterPro" id="IPR011519">
    <property type="entry name" value="UnbV_ASPIC"/>
</dbReference>
<proteinExistence type="predicted"/>
<evidence type="ECO:0000256" key="2">
    <source>
        <dbReference type="SAM" id="MobiDB-lite"/>
    </source>
</evidence>
<dbReference type="Proteomes" id="UP000739538">
    <property type="component" value="Unassembled WGS sequence"/>
</dbReference>
<comment type="caution">
    <text evidence="4">The sequence shown here is derived from an EMBL/GenBank/DDBJ whole genome shotgun (WGS) entry which is preliminary data.</text>
</comment>
<reference evidence="4" key="2">
    <citation type="journal article" date="2021" name="Microbiome">
        <title>Successional dynamics and alternative stable states in a saline activated sludge microbial community over 9 years.</title>
        <authorList>
            <person name="Wang Y."/>
            <person name="Ye J."/>
            <person name="Ju F."/>
            <person name="Liu L."/>
            <person name="Boyd J.A."/>
            <person name="Deng Y."/>
            <person name="Parks D.H."/>
            <person name="Jiang X."/>
            <person name="Yin X."/>
            <person name="Woodcroft B.J."/>
            <person name="Tyson G.W."/>
            <person name="Hugenholtz P."/>
            <person name="Polz M.F."/>
            <person name="Zhang T."/>
        </authorList>
    </citation>
    <scope>NUCLEOTIDE SEQUENCE</scope>
    <source>
        <strain evidence="4">HKST-UBA02</strain>
    </source>
</reference>
<reference evidence="4" key="1">
    <citation type="submission" date="2020-04" db="EMBL/GenBank/DDBJ databases">
        <authorList>
            <person name="Zhang T."/>
        </authorList>
    </citation>
    <scope>NUCLEOTIDE SEQUENCE</scope>
    <source>
        <strain evidence="4">HKST-UBA02</strain>
    </source>
</reference>
<keyword evidence="1" id="KW-0732">Signal</keyword>
<dbReference type="InterPro" id="IPR013517">
    <property type="entry name" value="FG-GAP"/>
</dbReference>
<feature type="domain" description="ASPIC/UnbV" evidence="3">
    <location>
        <begin position="235"/>
        <end position="307"/>
    </location>
</feature>
<dbReference type="EMBL" id="JAGQHS010000274">
    <property type="protein sequence ID" value="MCA9759155.1"/>
    <property type="molecule type" value="Genomic_DNA"/>
</dbReference>
<sequence length="340" mass="36459">TGGVESNAESGAAGSNAESGAAGSALSAFGRRFEEVGKLAGVTEPFFSFPTWFFDYDNDSDLDLFVSGYDLRRLGRVGEDYGAELLGLESPGERPRLYRNRGDGTFEDVSESVGLDDVVYSMGSNFGDIDTDGYLDIYVGTGAPDFRSIVPNKMYRNEGGKFFADVTLPGGFGHVQKGHGIAFADVDNDGDQDVYAVMGGAYQGDVFQNALFQNPGFDHAWVTLVLEGTKSNRSAIGASVSVHTRDADGAEHMFHRIVCTGGSFGSSSLQLEVGLGDSSQIESVDVVWPYPSHARETFGKLEIGNRYRLREGSGQATRMAYEPIPLGSQTGGGHEHHHSD</sequence>
<organism evidence="4 5">
    <name type="scientific">Eiseniibacteriota bacterium</name>
    <dbReference type="NCBI Taxonomy" id="2212470"/>
    <lineage>
        <taxon>Bacteria</taxon>
        <taxon>Candidatus Eiseniibacteriota</taxon>
    </lineage>
</organism>
<evidence type="ECO:0000256" key="1">
    <source>
        <dbReference type="ARBA" id="ARBA00022729"/>
    </source>
</evidence>
<dbReference type="Pfam" id="PF13517">
    <property type="entry name" value="FG-GAP_3"/>
    <property type="match status" value="1"/>
</dbReference>
<dbReference type="SUPFAM" id="SSF69318">
    <property type="entry name" value="Integrin alpha N-terminal domain"/>
    <property type="match status" value="1"/>
</dbReference>
<evidence type="ECO:0000259" key="3">
    <source>
        <dbReference type="Pfam" id="PF07593"/>
    </source>
</evidence>
<accession>A0A956SFX0</accession>
<feature type="non-terminal residue" evidence="4">
    <location>
        <position position="1"/>
    </location>
</feature>
<protein>
    <submittedName>
        <fullName evidence="4">CRTAC1 family protein</fullName>
    </submittedName>
</protein>
<feature type="region of interest" description="Disordered" evidence="2">
    <location>
        <begin position="1"/>
        <end position="20"/>
    </location>
</feature>
<dbReference type="AlphaFoldDB" id="A0A956SFX0"/>
<evidence type="ECO:0000313" key="5">
    <source>
        <dbReference type="Proteomes" id="UP000739538"/>
    </source>
</evidence>
<dbReference type="InterPro" id="IPR027039">
    <property type="entry name" value="Crtac1"/>
</dbReference>
<dbReference type="Pfam" id="PF07593">
    <property type="entry name" value="UnbV_ASPIC"/>
    <property type="match status" value="1"/>
</dbReference>
<gene>
    <name evidence="4" type="ORF">KDA27_25400</name>
</gene>
<dbReference type="InterPro" id="IPR028994">
    <property type="entry name" value="Integrin_alpha_N"/>
</dbReference>
<dbReference type="PANTHER" id="PTHR16026">
    <property type="entry name" value="CARTILAGE ACIDIC PROTEIN 1"/>
    <property type="match status" value="1"/>
</dbReference>
<dbReference type="PANTHER" id="PTHR16026:SF0">
    <property type="entry name" value="CARTILAGE ACIDIC PROTEIN 1"/>
    <property type="match status" value="1"/>
</dbReference>